<protein>
    <submittedName>
        <fullName evidence="9">Uncharacterized protein</fullName>
    </submittedName>
</protein>
<sequence length="229" mass="25056">MTGSFSTSWPLSSPCSKPISFQPTTEPIRYILISIESHPLLSILIRAGIREHACKLLASARSRRDSPLDQPMLSIGRLRPVKRVDLVVIKACVVLVSTMQVIKKANSCTDCAVVSVGKKEICIISRRDDAEVDKSQVIADAAVFSLFVSEEVDKVCESAMFRLTSKDGKLAVERTKLAEQDPLQILDAMLPLYLITSEFASRMSAMSNATDNALELKRNLTVPGDCGLS</sequence>
<dbReference type="SUPFAM" id="SSF52943">
    <property type="entry name" value="ATP synthase (F1-ATPase), gamma subunit"/>
    <property type="match status" value="1"/>
</dbReference>
<dbReference type="GO" id="GO:0045259">
    <property type="term" value="C:proton-transporting ATP synthase complex"/>
    <property type="evidence" value="ECO:0007669"/>
    <property type="project" value="UniProtKB-KW"/>
</dbReference>
<dbReference type="EMBL" id="JAAMPC010000003">
    <property type="protein sequence ID" value="KAG2321314.1"/>
    <property type="molecule type" value="Genomic_DNA"/>
</dbReference>
<dbReference type="InterPro" id="IPR000131">
    <property type="entry name" value="ATP_synth_F1_gsu"/>
</dbReference>
<proteinExistence type="inferred from homology"/>
<evidence type="ECO:0000256" key="3">
    <source>
        <dbReference type="ARBA" id="ARBA00022448"/>
    </source>
</evidence>
<name>A0A8X7W0A0_BRACI</name>
<evidence type="ECO:0000256" key="7">
    <source>
        <dbReference type="ARBA" id="ARBA00023196"/>
    </source>
</evidence>
<dbReference type="GO" id="GO:0009535">
    <property type="term" value="C:chloroplast thylakoid membrane"/>
    <property type="evidence" value="ECO:0007669"/>
    <property type="project" value="TreeGrafter"/>
</dbReference>
<comment type="caution">
    <text evidence="9">The sequence shown here is derived from an EMBL/GenBank/DDBJ whole genome shotgun (WGS) entry which is preliminary data.</text>
</comment>
<keyword evidence="5" id="KW-0406">Ion transport</keyword>
<evidence type="ECO:0000256" key="1">
    <source>
        <dbReference type="ARBA" id="ARBA00004170"/>
    </source>
</evidence>
<accession>A0A8X7W0A0</accession>
<dbReference type="AlphaFoldDB" id="A0A8X7W0A0"/>
<dbReference type="Proteomes" id="UP000886595">
    <property type="component" value="Unassembled WGS sequence"/>
</dbReference>
<evidence type="ECO:0000313" key="10">
    <source>
        <dbReference type="Proteomes" id="UP000886595"/>
    </source>
</evidence>
<evidence type="ECO:0000313" key="9">
    <source>
        <dbReference type="EMBL" id="KAG2321314.1"/>
    </source>
</evidence>
<evidence type="ECO:0000256" key="8">
    <source>
        <dbReference type="ARBA" id="ARBA00023310"/>
    </source>
</evidence>
<evidence type="ECO:0000256" key="4">
    <source>
        <dbReference type="ARBA" id="ARBA00022781"/>
    </source>
</evidence>
<reference evidence="9 10" key="1">
    <citation type="submission" date="2020-02" db="EMBL/GenBank/DDBJ databases">
        <authorList>
            <person name="Ma Q."/>
            <person name="Huang Y."/>
            <person name="Song X."/>
            <person name="Pei D."/>
        </authorList>
    </citation>
    <scope>NUCLEOTIDE SEQUENCE [LARGE SCALE GENOMIC DNA]</scope>
    <source>
        <strain evidence="9">Sxm20200214</strain>
        <tissue evidence="9">Leaf</tissue>
    </source>
</reference>
<dbReference type="PANTHER" id="PTHR11693:SF36">
    <property type="entry name" value="ATP SYNTHASE GAMMA CHAIN 2, CHLOROPLASTIC"/>
    <property type="match status" value="1"/>
</dbReference>
<dbReference type="PANTHER" id="PTHR11693">
    <property type="entry name" value="ATP SYNTHASE GAMMA CHAIN"/>
    <property type="match status" value="1"/>
</dbReference>
<evidence type="ECO:0000256" key="6">
    <source>
        <dbReference type="ARBA" id="ARBA00023136"/>
    </source>
</evidence>
<comment type="subcellular location">
    <subcellularLocation>
        <location evidence="1">Membrane</location>
        <topology evidence="1">Peripheral membrane protein</topology>
    </subcellularLocation>
</comment>
<keyword evidence="8" id="KW-0066">ATP synthesis</keyword>
<evidence type="ECO:0000256" key="2">
    <source>
        <dbReference type="ARBA" id="ARBA00007681"/>
    </source>
</evidence>
<keyword evidence="7" id="KW-0139">CF(1)</keyword>
<dbReference type="Gene3D" id="1.10.287.80">
    <property type="entry name" value="ATP synthase, gamma subunit, helix hairpin domain"/>
    <property type="match status" value="1"/>
</dbReference>
<keyword evidence="4" id="KW-0375">Hydrogen ion transport</keyword>
<organism evidence="9 10">
    <name type="scientific">Brassica carinata</name>
    <name type="common">Ethiopian mustard</name>
    <name type="synonym">Abyssinian cabbage</name>
    <dbReference type="NCBI Taxonomy" id="52824"/>
    <lineage>
        <taxon>Eukaryota</taxon>
        <taxon>Viridiplantae</taxon>
        <taxon>Streptophyta</taxon>
        <taxon>Embryophyta</taxon>
        <taxon>Tracheophyta</taxon>
        <taxon>Spermatophyta</taxon>
        <taxon>Magnoliopsida</taxon>
        <taxon>eudicotyledons</taxon>
        <taxon>Gunneridae</taxon>
        <taxon>Pentapetalae</taxon>
        <taxon>rosids</taxon>
        <taxon>malvids</taxon>
        <taxon>Brassicales</taxon>
        <taxon>Brassicaceae</taxon>
        <taxon>Brassiceae</taxon>
        <taxon>Brassica</taxon>
    </lineage>
</organism>
<keyword evidence="3" id="KW-0813">Transport</keyword>
<gene>
    <name evidence="9" type="ORF">Bca52824_014527</name>
</gene>
<evidence type="ECO:0000256" key="5">
    <source>
        <dbReference type="ARBA" id="ARBA00023065"/>
    </source>
</evidence>
<keyword evidence="10" id="KW-1185">Reference proteome</keyword>
<dbReference type="GO" id="GO:0046933">
    <property type="term" value="F:proton-transporting ATP synthase activity, rotational mechanism"/>
    <property type="evidence" value="ECO:0007669"/>
    <property type="project" value="InterPro"/>
</dbReference>
<dbReference type="InterPro" id="IPR035968">
    <property type="entry name" value="ATP_synth_F1_ATPase_gsu"/>
</dbReference>
<comment type="similarity">
    <text evidence="2">Belongs to the ATPase gamma chain family.</text>
</comment>
<keyword evidence="6" id="KW-0472">Membrane</keyword>